<feature type="compositionally biased region" description="Basic and acidic residues" evidence="1">
    <location>
        <begin position="47"/>
        <end position="61"/>
    </location>
</feature>
<feature type="compositionally biased region" description="Basic and acidic residues" evidence="1">
    <location>
        <begin position="26"/>
        <end position="35"/>
    </location>
</feature>
<dbReference type="AlphaFoldDB" id="A0AAV7TFL9"/>
<protein>
    <submittedName>
        <fullName evidence="2">Uncharacterized protein</fullName>
    </submittedName>
</protein>
<keyword evidence="3" id="KW-1185">Reference proteome</keyword>
<sequence>MPSNSLTHPGVEGQSQRLCALPLLKPESEKERGGRAAESLTGSQGDAAERKERENTTERLTRSQGDATNDRGAGVQNRDLESSTSSAGGAQREFRPRLGKSVAFPGAWQT</sequence>
<reference evidence="2" key="1">
    <citation type="journal article" date="2022" name="bioRxiv">
        <title>Sequencing and chromosome-scale assembly of the giantPleurodeles waltlgenome.</title>
        <authorList>
            <person name="Brown T."/>
            <person name="Elewa A."/>
            <person name="Iarovenko S."/>
            <person name="Subramanian E."/>
            <person name="Araus A.J."/>
            <person name="Petzold A."/>
            <person name="Susuki M."/>
            <person name="Suzuki K.-i.T."/>
            <person name="Hayashi T."/>
            <person name="Toyoda A."/>
            <person name="Oliveira C."/>
            <person name="Osipova E."/>
            <person name="Leigh N.D."/>
            <person name="Simon A."/>
            <person name="Yun M.H."/>
        </authorList>
    </citation>
    <scope>NUCLEOTIDE SEQUENCE</scope>
    <source>
        <strain evidence="2">20211129_DDA</strain>
        <tissue evidence="2">Liver</tissue>
    </source>
</reference>
<evidence type="ECO:0000313" key="2">
    <source>
        <dbReference type="EMBL" id="KAJ1175383.1"/>
    </source>
</evidence>
<accession>A0AAV7TFL9</accession>
<evidence type="ECO:0000313" key="3">
    <source>
        <dbReference type="Proteomes" id="UP001066276"/>
    </source>
</evidence>
<feature type="compositionally biased region" description="Polar residues" evidence="1">
    <location>
        <begin position="1"/>
        <end position="17"/>
    </location>
</feature>
<comment type="caution">
    <text evidence="2">The sequence shown here is derived from an EMBL/GenBank/DDBJ whole genome shotgun (WGS) entry which is preliminary data.</text>
</comment>
<dbReference type="EMBL" id="JANPWB010000006">
    <property type="protein sequence ID" value="KAJ1175383.1"/>
    <property type="molecule type" value="Genomic_DNA"/>
</dbReference>
<proteinExistence type="predicted"/>
<dbReference type="Proteomes" id="UP001066276">
    <property type="component" value="Chromosome 3_2"/>
</dbReference>
<organism evidence="2 3">
    <name type="scientific">Pleurodeles waltl</name>
    <name type="common">Iberian ribbed newt</name>
    <dbReference type="NCBI Taxonomy" id="8319"/>
    <lineage>
        <taxon>Eukaryota</taxon>
        <taxon>Metazoa</taxon>
        <taxon>Chordata</taxon>
        <taxon>Craniata</taxon>
        <taxon>Vertebrata</taxon>
        <taxon>Euteleostomi</taxon>
        <taxon>Amphibia</taxon>
        <taxon>Batrachia</taxon>
        <taxon>Caudata</taxon>
        <taxon>Salamandroidea</taxon>
        <taxon>Salamandridae</taxon>
        <taxon>Pleurodelinae</taxon>
        <taxon>Pleurodeles</taxon>
    </lineage>
</organism>
<feature type="region of interest" description="Disordered" evidence="1">
    <location>
        <begin position="1"/>
        <end position="110"/>
    </location>
</feature>
<evidence type="ECO:0000256" key="1">
    <source>
        <dbReference type="SAM" id="MobiDB-lite"/>
    </source>
</evidence>
<name>A0AAV7TFL9_PLEWA</name>
<gene>
    <name evidence="2" type="ORF">NDU88_000671</name>
</gene>